<protein>
    <submittedName>
        <fullName evidence="1">Uncharacterized protein</fullName>
    </submittedName>
</protein>
<evidence type="ECO:0000313" key="1">
    <source>
        <dbReference type="EMBL" id="SAZ51520.1"/>
    </source>
</evidence>
<organism evidence="1 2">
    <name type="scientific">Citrobacter amalonaticus</name>
    <dbReference type="NCBI Taxonomy" id="35703"/>
    <lineage>
        <taxon>Bacteria</taxon>
        <taxon>Pseudomonadati</taxon>
        <taxon>Pseudomonadota</taxon>
        <taxon>Gammaproteobacteria</taxon>
        <taxon>Enterobacterales</taxon>
        <taxon>Enterobacteriaceae</taxon>
        <taxon>Citrobacter</taxon>
    </lineage>
</organism>
<dbReference type="Proteomes" id="UP000245995">
    <property type="component" value="Chromosome CITRO92"/>
</dbReference>
<dbReference type="EMBL" id="LT556085">
    <property type="protein sequence ID" value="SAZ51520.1"/>
    <property type="molecule type" value="Genomic_DNA"/>
</dbReference>
<dbReference type="AlphaFoldDB" id="A0AAX2BJ93"/>
<gene>
    <name evidence="1" type="ORF">CITRO92_2402</name>
</gene>
<name>A0AAX2BJ93_CITAM</name>
<sequence>MGGLSCRPGKAYNSPGKKLYDRDDYIVEKRETTLKWKRAIQILLTKDSLAEIS</sequence>
<accession>A0AAX2BJ93</accession>
<reference evidence="1 2" key="1">
    <citation type="submission" date="2016-04" db="EMBL/GenBank/DDBJ databases">
        <authorList>
            <person name="Regsiter A."/>
            <person name="William W."/>
        </authorList>
    </citation>
    <scope>NUCLEOTIDE SEQUENCE [LARGE SCALE GENOMIC DNA]</scope>
    <source>
        <strain evidence="1 2">92</strain>
    </source>
</reference>
<proteinExistence type="predicted"/>
<evidence type="ECO:0000313" key="2">
    <source>
        <dbReference type="Proteomes" id="UP000245995"/>
    </source>
</evidence>